<name>A0AA88UIH0_9ASTE</name>
<feature type="binding site" evidence="7">
    <location>
        <position position="212"/>
    </location>
    <ligand>
        <name>oxalate</name>
        <dbReference type="ChEBI" id="CHEBI:30623"/>
    </ligand>
</feature>
<comment type="similarity">
    <text evidence="2">Belongs to the germin family.</text>
</comment>
<feature type="binding site" evidence="7">
    <location>
        <position position="207"/>
    </location>
    <ligand>
        <name>oxalate</name>
        <dbReference type="ChEBI" id="CHEBI:30623"/>
    </ligand>
</feature>
<keyword evidence="3" id="KW-0052">Apoplast</keyword>
<dbReference type="SUPFAM" id="SSF51182">
    <property type="entry name" value="RmlC-like cupins"/>
    <property type="match status" value="1"/>
</dbReference>
<dbReference type="InterPro" id="IPR001929">
    <property type="entry name" value="Germin"/>
</dbReference>
<comment type="caution">
    <text evidence="10">The sequence shown here is derived from an EMBL/GenBank/DDBJ whole genome shotgun (WGS) entry which is preliminary data.</text>
</comment>
<evidence type="ECO:0000259" key="9">
    <source>
        <dbReference type="SMART" id="SM00835"/>
    </source>
</evidence>
<dbReference type="InterPro" id="IPR011051">
    <property type="entry name" value="RmlC_Cupin_sf"/>
</dbReference>
<keyword evidence="11" id="KW-1185">Reference proteome</keyword>
<reference evidence="10" key="1">
    <citation type="submission" date="2022-12" db="EMBL/GenBank/DDBJ databases">
        <title>Draft genome assemblies for two species of Escallonia (Escalloniales).</title>
        <authorList>
            <person name="Chanderbali A."/>
            <person name="Dervinis C."/>
            <person name="Anghel I."/>
            <person name="Soltis D."/>
            <person name="Soltis P."/>
            <person name="Zapata F."/>
        </authorList>
    </citation>
    <scope>NUCLEOTIDE SEQUENCE</scope>
    <source>
        <strain evidence="10">UCBG92.1500</strain>
        <tissue evidence="10">Leaf</tissue>
    </source>
</reference>
<evidence type="ECO:0000256" key="7">
    <source>
        <dbReference type="PIRSR" id="PIRSR601929-1"/>
    </source>
</evidence>
<dbReference type="SMART" id="SM00835">
    <property type="entry name" value="Cupin_1"/>
    <property type="match status" value="1"/>
</dbReference>
<dbReference type="EMBL" id="JAVXUO010001346">
    <property type="protein sequence ID" value="KAK2983218.1"/>
    <property type="molecule type" value="Genomic_DNA"/>
</dbReference>
<dbReference type="PRINTS" id="PR00325">
    <property type="entry name" value="GERMIN"/>
</dbReference>
<gene>
    <name evidence="10" type="ORF">RJ640_023338</name>
</gene>
<evidence type="ECO:0000256" key="1">
    <source>
        <dbReference type="ARBA" id="ARBA00004271"/>
    </source>
</evidence>
<dbReference type="PANTHER" id="PTHR31238">
    <property type="entry name" value="GERMIN-LIKE PROTEIN SUBFAMILY 3 MEMBER 3"/>
    <property type="match status" value="1"/>
</dbReference>
<feature type="binding site" evidence="8">
    <location>
        <position position="212"/>
    </location>
    <ligand>
        <name>Mn(2+)</name>
        <dbReference type="ChEBI" id="CHEBI:29035"/>
    </ligand>
</feature>
<dbReference type="CDD" id="cd02241">
    <property type="entry name" value="cupin_OxOx"/>
    <property type="match status" value="1"/>
</dbReference>
<keyword evidence="5 7" id="KW-0479">Metal-binding</keyword>
<feature type="binding site" evidence="8">
    <location>
        <position position="256"/>
    </location>
    <ligand>
        <name>Mn(2+)</name>
        <dbReference type="ChEBI" id="CHEBI:29035"/>
    </ligand>
</feature>
<comment type="subcellular location">
    <subcellularLocation>
        <location evidence="1">Secreted</location>
        <location evidence="1">Extracellular space</location>
        <location evidence="1">Apoplast</location>
    </subcellularLocation>
</comment>
<keyword evidence="4" id="KW-0964">Secreted</keyword>
<proteinExistence type="inferred from homology"/>
<protein>
    <recommendedName>
        <fullName evidence="9">Cupin type-1 domain-containing protein</fullName>
    </recommendedName>
</protein>
<feature type="domain" description="Cupin type-1" evidence="9">
    <location>
        <begin position="165"/>
        <end position="309"/>
    </location>
</feature>
<dbReference type="GO" id="GO:0048046">
    <property type="term" value="C:apoplast"/>
    <property type="evidence" value="ECO:0007669"/>
    <property type="project" value="UniProtKB-SubCell"/>
</dbReference>
<evidence type="ECO:0000313" key="10">
    <source>
        <dbReference type="EMBL" id="KAK2983218.1"/>
    </source>
</evidence>
<keyword evidence="6 7" id="KW-0464">Manganese</keyword>
<accession>A0AA88UIH0</accession>
<dbReference type="AlphaFoldDB" id="A0AA88UIH0"/>
<dbReference type="Proteomes" id="UP001187471">
    <property type="component" value="Unassembled WGS sequence"/>
</dbReference>
<evidence type="ECO:0000256" key="6">
    <source>
        <dbReference type="ARBA" id="ARBA00023211"/>
    </source>
</evidence>
<sequence length="322" mass="34818">MARLKPYSIRLRKAGWPSGGISSVPYLQSLAYGGGQMDGIKPATEITTEGGQGGHDCCLFPQNTAEIPCKLTHYGVLYKGLKPRRHPSHSPYSNRPSNPFHIVSNCSCSPLSSIMAPKNAFLNMLAVVLASLYIAAADPDILVDYVVPPDATNVTADYFTYTGLRGLIGGPTPPNFTLTIVSMFEYPALNGQSVSYAFLQFPPRSVNSPHSHPRGSEILLLLSGRLDIFLVDTDFKLFAKTLEKGDMFLFPKGLVHYQYNSDPKKPATALSAFGSANFGRVTLPETIFITSVPDIVLGKSFQTDIATIQKIKNGLAGSNGLN</sequence>
<dbReference type="Pfam" id="PF00190">
    <property type="entry name" value="Cupin_1"/>
    <property type="match status" value="1"/>
</dbReference>
<organism evidence="10 11">
    <name type="scientific">Escallonia rubra</name>
    <dbReference type="NCBI Taxonomy" id="112253"/>
    <lineage>
        <taxon>Eukaryota</taxon>
        <taxon>Viridiplantae</taxon>
        <taxon>Streptophyta</taxon>
        <taxon>Embryophyta</taxon>
        <taxon>Tracheophyta</taxon>
        <taxon>Spermatophyta</taxon>
        <taxon>Magnoliopsida</taxon>
        <taxon>eudicotyledons</taxon>
        <taxon>Gunneridae</taxon>
        <taxon>Pentapetalae</taxon>
        <taxon>asterids</taxon>
        <taxon>campanulids</taxon>
        <taxon>Escalloniales</taxon>
        <taxon>Escalloniaceae</taxon>
        <taxon>Escallonia</taxon>
    </lineage>
</organism>
<dbReference type="InterPro" id="IPR006045">
    <property type="entry name" value="Cupin_1"/>
</dbReference>
<feature type="binding site" evidence="7">
    <location>
        <position position="217"/>
    </location>
    <ligand>
        <name>oxalate</name>
        <dbReference type="ChEBI" id="CHEBI:30623"/>
    </ligand>
</feature>
<evidence type="ECO:0000313" key="11">
    <source>
        <dbReference type="Proteomes" id="UP001187471"/>
    </source>
</evidence>
<dbReference type="InterPro" id="IPR014710">
    <property type="entry name" value="RmlC-like_jellyroll"/>
</dbReference>
<dbReference type="GO" id="GO:0030145">
    <property type="term" value="F:manganese ion binding"/>
    <property type="evidence" value="ECO:0007669"/>
    <property type="project" value="InterPro"/>
</dbReference>
<evidence type="ECO:0000256" key="2">
    <source>
        <dbReference type="ARBA" id="ARBA00007456"/>
    </source>
</evidence>
<dbReference type="Gene3D" id="2.60.120.10">
    <property type="entry name" value="Jelly Rolls"/>
    <property type="match status" value="1"/>
</dbReference>
<feature type="binding site" evidence="8">
    <location>
        <position position="217"/>
    </location>
    <ligand>
        <name>Mn(2+)</name>
        <dbReference type="ChEBI" id="CHEBI:29035"/>
    </ligand>
</feature>
<evidence type="ECO:0000256" key="4">
    <source>
        <dbReference type="ARBA" id="ARBA00022525"/>
    </source>
</evidence>
<evidence type="ECO:0000256" key="5">
    <source>
        <dbReference type="ARBA" id="ARBA00022723"/>
    </source>
</evidence>
<evidence type="ECO:0000256" key="3">
    <source>
        <dbReference type="ARBA" id="ARBA00022523"/>
    </source>
</evidence>
<evidence type="ECO:0000256" key="8">
    <source>
        <dbReference type="PIRSR" id="PIRSR601929-2"/>
    </source>
</evidence>
<feature type="binding site" evidence="8">
    <location>
        <position position="210"/>
    </location>
    <ligand>
        <name>Mn(2+)</name>
        <dbReference type="ChEBI" id="CHEBI:29035"/>
    </ligand>
</feature>